<dbReference type="SUPFAM" id="SSF48452">
    <property type="entry name" value="TPR-like"/>
    <property type="match status" value="1"/>
</dbReference>
<dbReference type="Proteomes" id="UP000616346">
    <property type="component" value="Unassembled WGS sequence"/>
</dbReference>
<organism evidence="2 3">
    <name type="scientific">Phocaeicola faecium</name>
    <dbReference type="NCBI Taxonomy" id="2762213"/>
    <lineage>
        <taxon>Bacteria</taxon>
        <taxon>Pseudomonadati</taxon>
        <taxon>Bacteroidota</taxon>
        <taxon>Bacteroidia</taxon>
        <taxon>Bacteroidales</taxon>
        <taxon>Bacteroidaceae</taxon>
        <taxon>Phocaeicola</taxon>
    </lineage>
</organism>
<evidence type="ECO:0000313" key="2">
    <source>
        <dbReference type="EMBL" id="MBD8000822.1"/>
    </source>
</evidence>
<gene>
    <name evidence="2" type="ORF">H9626_01085</name>
</gene>
<dbReference type="Pfam" id="PF13414">
    <property type="entry name" value="TPR_11"/>
    <property type="match status" value="1"/>
</dbReference>
<accession>A0ABR8V7T4</accession>
<keyword evidence="1" id="KW-0802">TPR repeat</keyword>
<dbReference type="Gene3D" id="1.25.40.10">
    <property type="entry name" value="Tetratricopeptide repeat domain"/>
    <property type="match status" value="1"/>
</dbReference>
<dbReference type="EMBL" id="JACSPQ010000001">
    <property type="protein sequence ID" value="MBD8000822.1"/>
    <property type="molecule type" value="Genomic_DNA"/>
</dbReference>
<proteinExistence type="predicted"/>
<dbReference type="RefSeq" id="WP_178256142.1">
    <property type="nucleotide sequence ID" value="NZ_JACSPQ010000001.1"/>
</dbReference>
<sequence length="92" mass="10632">MDNRLKSIDRLIRDGHIHIALEQLNQLTDLPGVNKADTYYLMGNVCRKQGDWQGALNNYQEAVNLDAESPAAEARKMIMDILEFYNKDMYNQ</sequence>
<name>A0ABR8V7T4_9BACT</name>
<dbReference type="PROSITE" id="PS50005">
    <property type="entry name" value="TPR"/>
    <property type="match status" value="1"/>
</dbReference>
<dbReference type="InterPro" id="IPR011990">
    <property type="entry name" value="TPR-like_helical_dom_sf"/>
</dbReference>
<evidence type="ECO:0000313" key="3">
    <source>
        <dbReference type="Proteomes" id="UP000616346"/>
    </source>
</evidence>
<feature type="repeat" description="TPR" evidence="1">
    <location>
        <begin position="36"/>
        <end position="69"/>
    </location>
</feature>
<dbReference type="InterPro" id="IPR019734">
    <property type="entry name" value="TPR_rpt"/>
</dbReference>
<dbReference type="SMART" id="SM00028">
    <property type="entry name" value="TPR"/>
    <property type="match status" value="1"/>
</dbReference>
<keyword evidence="3" id="KW-1185">Reference proteome</keyword>
<evidence type="ECO:0000256" key="1">
    <source>
        <dbReference type="PROSITE-ProRule" id="PRU00339"/>
    </source>
</evidence>
<reference evidence="2 3" key="1">
    <citation type="submission" date="2020-08" db="EMBL/GenBank/DDBJ databases">
        <title>A Genomic Blueprint of the Chicken Gut Microbiome.</title>
        <authorList>
            <person name="Gilroy R."/>
            <person name="Ravi A."/>
            <person name="Getino M."/>
            <person name="Pursley I."/>
            <person name="Horton D.L."/>
            <person name="Alikhan N.-F."/>
            <person name="Baker D."/>
            <person name="Gharbi K."/>
            <person name="Hall N."/>
            <person name="Watson M."/>
            <person name="Adriaenssens E.M."/>
            <person name="Foster-Nyarko E."/>
            <person name="Jarju S."/>
            <person name="Secka A."/>
            <person name="Antonio M."/>
            <person name="Oren A."/>
            <person name="Chaudhuri R."/>
            <person name="La Ragione R.M."/>
            <person name="Hildebrand F."/>
            <person name="Pallen M.J."/>
        </authorList>
    </citation>
    <scope>NUCLEOTIDE SEQUENCE [LARGE SCALE GENOMIC DNA]</scope>
    <source>
        <strain evidence="2 3">Sa1YUN3</strain>
    </source>
</reference>
<comment type="caution">
    <text evidence="2">The sequence shown here is derived from an EMBL/GenBank/DDBJ whole genome shotgun (WGS) entry which is preliminary data.</text>
</comment>
<protein>
    <submittedName>
        <fullName evidence="2">Tetratricopeptide repeat protein</fullName>
    </submittedName>
</protein>